<organism evidence="1 2">
    <name type="scientific">Kaistella pullorum</name>
    <dbReference type="NCBI Taxonomy" id="2763074"/>
    <lineage>
        <taxon>Bacteria</taxon>
        <taxon>Pseudomonadati</taxon>
        <taxon>Bacteroidota</taxon>
        <taxon>Flavobacteriia</taxon>
        <taxon>Flavobacteriales</taxon>
        <taxon>Weeksellaceae</taxon>
        <taxon>Chryseobacterium group</taxon>
        <taxon>Kaistella</taxon>
    </lineage>
</organism>
<reference evidence="1 2" key="1">
    <citation type="submission" date="2020-08" db="EMBL/GenBank/DDBJ databases">
        <title>A Genomic Blueprint of the Chicken Gut Microbiome.</title>
        <authorList>
            <person name="Gilroy R."/>
            <person name="Ravi A."/>
            <person name="Getino M."/>
            <person name="Pursley I."/>
            <person name="Horton D.L."/>
            <person name="Alikhan N.-F."/>
            <person name="Baker D."/>
            <person name="Gharbi K."/>
            <person name="Hall N."/>
            <person name="Watson M."/>
            <person name="Adriaenssens E.M."/>
            <person name="Foster-Nyarko E."/>
            <person name="Jarju S."/>
            <person name="Secka A."/>
            <person name="Antonio M."/>
            <person name="Oren A."/>
            <person name="Chaudhuri R."/>
            <person name="La Ragione R.M."/>
            <person name="Hildebrand F."/>
            <person name="Pallen M.J."/>
        </authorList>
    </citation>
    <scope>NUCLEOTIDE SEQUENCE [LARGE SCALE GENOMIC DNA]</scope>
    <source>
        <strain evidence="1 2">Sa1CVA4</strain>
    </source>
</reference>
<comment type="caution">
    <text evidence="1">The sequence shown here is derived from an EMBL/GenBank/DDBJ whole genome shotgun (WGS) entry which is preliminary data.</text>
</comment>
<proteinExistence type="predicted"/>
<protein>
    <recommendedName>
        <fullName evidence="3">YD repeat-containing protein</fullName>
    </recommendedName>
</protein>
<name>A0ABR8WKC7_9FLAO</name>
<dbReference type="RefSeq" id="WP_251832729.1">
    <property type="nucleotide sequence ID" value="NZ_JACSPS010000001.1"/>
</dbReference>
<evidence type="ECO:0000313" key="1">
    <source>
        <dbReference type="EMBL" id="MBD8017528.1"/>
    </source>
</evidence>
<gene>
    <name evidence="1" type="ORF">H9628_03505</name>
</gene>
<dbReference type="Proteomes" id="UP000626242">
    <property type="component" value="Unassembled WGS sequence"/>
</dbReference>
<dbReference type="EMBL" id="JACSPS010000001">
    <property type="protein sequence ID" value="MBD8017528.1"/>
    <property type="molecule type" value="Genomic_DNA"/>
</dbReference>
<evidence type="ECO:0008006" key="3">
    <source>
        <dbReference type="Google" id="ProtNLM"/>
    </source>
</evidence>
<evidence type="ECO:0000313" key="2">
    <source>
        <dbReference type="Proteomes" id="UP000626242"/>
    </source>
</evidence>
<accession>A0ABR8WKC7</accession>
<keyword evidence="2" id="KW-1185">Reference proteome</keyword>
<sequence length="267" mass="30321">MTNKFTPALLITALCLTGCSTDRQENPEITEPQPHLTKIITTYYDNPAQPEVSVNSLEYNSKGQLVSGSSAAQSSVFEYDSSGKPVKTIYCNPDKSYAYTNNYLYEGEKLVKINSVYDNPNYNRSASYTYNAAAQVIVVKSCEQPDCSSPITQTYTYSNQNILAETTVWNSTFSISTKREYTYDDKKNAYSTLDPYIRTMMGGAYALSENNYKTEKISYKEGSGNWVVNQNITYTMQYNAENLPTVVTGKDQYGQMYVEYRYEYKMQ</sequence>